<feature type="active site" description="Nucleophile" evidence="6">
    <location>
        <position position="565"/>
    </location>
</feature>
<evidence type="ECO:0000256" key="1">
    <source>
        <dbReference type="ARBA" id="ARBA00004752"/>
    </source>
</evidence>
<feature type="active site" description="Proton donor/acceptor" evidence="6">
    <location>
        <position position="544"/>
    </location>
</feature>
<evidence type="ECO:0000256" key="2">
    <source>
        <dbReference type="ARBA" id="ARBA00022679"/>
    </source>
</evidence>
<dbReference type="SUPFAM" id="SSF141523">
    <property type="entry name" value="L,D-transpeptidase catalytic domain-like"/>
    <property type="match status" value="1"/>
</dbReference>
<dbReference type="Gene3D" id="2.40.440.10">
    <property type="entry name" value="L,D-transpeptidase catalytic domain-like"/>
    <property type="match status" value="1"/>
</dbReference>
<dbReference type="GO" id="GO:0016740">
    <property type="term" value="F:transferase activity"/>
    <property type="evidence" value="ECO:0007669"/>
    <property type="project" value="UniProtKB-KW"/>
</dbReference>
<evidence type="ECO:0000256" key="4">
    <source>
        <dbReference type="ARBA" id="ARBA00022984"/>
    </source>
</evidence>
<dbReference type="AlphaFoldDB" id="A0A2Y9C4S0"/>
<evidence type="ECO:0000256" key="3">
    <source>
        <dbReference type="ARBA" id="ARBA00022960"/>
    </source>
</evidence>
<dbReference type="Proteomes" id="UP000245845">
    <property type="component" value="Unassembled WGS sequence"/>
</dbReference>
<dbReference type="InterPro" id="IPR022029">
    <property type="entry name" value="YoaR-like_PG-bd"/>
</dbReference>
<dbReference type="InterPro" id="IPR038054">
    <property type="entry name" value="LD_TPept-like_central_sf"/>
</dbReference>
<dbReference type="PANTHER" id="PTHR30582:SF33">
    <property type="entry name" value="EXPORTED PROTEIN"/>
    <property type="match status" value="1"/>
</dbReference>
<protein>
    <submittedName>
        <fullName evidence="10">Peptidoglycan transpeptidase (ErfK-YbiS-YhnG family)</fullName>
    </submittedName>
</protein>
<dbReference type="UniPathway" id="UPA00219"/>
<keyword evidence="2" id="KW-0808">Transferase</keyword>
<feature type="region of interest" description="Disordered" evidence="7">
    <location>
        <begin position="100"/>
        <end position="126"/>
    </location>
</feature>
<dbReference type="InterPro" id="IPR050979">
    <property type="entry name" value="LD-transpeptidase"/>
</dbReference>
<dbReference type="GO" id="GO:0008360">
    <property type="term" value="P:regulation of cell shape"/>
    <property type="evidence" value="ECO:0007669"/>
    <property type="project" value="UniProtKB-UniRule"/>
</dbReference>
<dbReference type="InterPro" id="IPR038063">
    <property type="entry name" value="Transpep_catalytic_dom"/>
</dbReference>
<gene>
    <name evidence="10" type="ORF">A8806_103220</name>
</gene>
<keyword evidence="8" id="KW-1133">Transmembrane helix</keyword>
<keyword evidence="8" id="KW-0472">Membrane</keyword>
<keyword evidence="5 6" id="KW-0961">Cell wall biogenesis/degradation</keyword>
<dbReference type="GO" id="GO:0071972">
    <property type="term" value="F:peptidoglycan L,D-transpeptidase activity"/>
    <property type="evidence" value="ECO:0007669"/>
    <property type="project" value="TreeGrafter"/>
</dbReference>
<feature type="domain" description="L,D-TPase catalytic" evidence="9">
    <location>
        <begin position="461"/>
        <end position="589"/>
    </location>
</feature>
<keyword evidence="8" id="KW-0812">Transmembrane</keyword>
<feature type="region of interest" description="Disordered" evidence="7">
    <location>
        <begin position="1"/>
        <end position="77"/>
    </location>
</feature>
<dbReference type="InterPro" id="IPR005490">
    <property type="entry name" value="LD_TPept_cat_dom"/>
</dbReference>
<evidence type="ECO:0000256" key="8">
    <source>
        <dbReference type="SAM" id="Phobius"/>
    </source>
</evidence>
<feature type="compositionally biased region" description="Basic residues" evidence="7">
    <location>
        <begin position="114"/>
        <end position="126"/>
    </location>
</feature>
<comment type="caution">
    <text evidence="10">The sequence shown here is derived from an EMBL/GenBank/DDBJ whole genome shotgun (WGS) entry which is preliminary data.</text>
</comment>
<keyword evidence="3 6" id="KW-0133">Cell shape</keyword>
<evidence type="ECO:0000256" key="7">
    <source>
        <dbReference type="SAM" id="MobiDB-lite"/>
    </source>
</evidence>
<dbReference type="Pfam" id="PF03734">
    <property type="entry name" value="YkuD"/>
    <property type="match status" value="1"/>
</dbReference>
<feature type="compositionally biased region" description="Acidic residues" evidence="7">
    <location>
        <begin position="17"/>
        <end position="57"/>
    </location>
</feature>
<accession>A0A2Y9C4S0</accession>
<dbReference type="PROSITE" id="PS52029">
    <property type="entry name" value="LD_TPASE"/>
    <property type="match status" value="1"/>
</dbReference>
<dbReference type="GO" id="GO:0018104">
    <property type="term" value="P:peptidoglycan-protein cross-linking"/>
    <property type="evidence" value="ECO:0007669"/>
    <property type="project" value="TreeGrafter"/>
</dbReference>
<keyword evidence="4 6" id="KW-0573">Peptidoglycan synthesis</keyword>
<feature type="compositionally biased region" description="Basic and acidic residues" evidence="7">
    <location>
        <begin position="1"/>
        <end position="16"/>
    </location>
</feature>
<evidence type="ECO:0000313" key="10">
    <source>
        <dbReference type="EMBL" id="PWJ30816.1"/>
    </source>
</evidence>
<sequence length="590" mass="66197">MSERDMKKSDGYNSEDKDFDEDYYFDEIDESDDDYYLDDEPGEDDEDYFFDEEEDAADELKEQDGSSDDMAKTQVIPDVVPVKAKKKPVPVEVDIFDEEEDLDDIFPDEEEPKKKNKKPGRKKGGNKKSMKKLWIILGCIAAVLIAAYVGTSVFFMSHFYINTEINGHDFSGKKVSDVEEYLKKQVKDYSLTVHEKDNKSDTIDGTDISLTYKENNDIQKALKKQNGFAWPAALFSKNSAKVTIEVSYDEEALNQAVGSLQAVTAEQTAPKSAYPKFNGEKYVIEPEVIGTAVNMDVLKEKVHTYISEFKTDLDMEKEECYAEPKFTSDSEEVKKACDAMNKYVQASITYTMTETEVVDKALISTWLTVDDNMQVTFNEDEVRNWLTGFGDKYDTVGTARTITTPTGKTAEVSGGTYGWSIDEDTEFEALVNSIKNGETVSKEPAYYQTAAAHAAQDWGNTYAEVDLSTQHMWYIVDGNIALETDVVTGLPTPEKETPSGVYNILEMQLDKTLVGEIQPDTGKPEYETPVSYWMRVTWTGIGFHDANWQPGFGGSLYTSIGSHGCINMPPDQAASLYSMLSVGTPVIIHY</sequence>
<keyword evidence="11" id="KW-1185">Reference proteome</keyword>
<evidence type="ECO:0000256" key="6">
    <source>
        <dbReference type="PROSITE-ProRule" id="PRU01373"/>
    </source>
</evidence>
<organism evidence="10 11">
    <name type="scientific">Faecalicatena orotica</name>
    <dbReference type="NCBI Taxonomy" id="1544"/>
    <lineage>
        <taxon>Bacteria</taxon>
        <taxon>Bacillati</taxon>
        <taxon>Bacillota</taxon>
        <taxon>Clostridia</taxon>
        <taxon>Lachnospirales</taxon>
        <taxon>Lachnospiraceae</taxon>
        <taxon>Faecalicatena</taxon>
    </lineage>
</organism>
<dbReference type="RefSeq" id="WP_242995973.1">
    <property type="nucleotide sequence ID" value="NZ_BAAACK010000004.1"/>
</dbReference>
<dbReference type="GO" id="GO:0005576">
    <property type="term" value="C:extracellular region"/>
    <property type="evidence" value="ECO:0007669"/>
    <property type="project" value="TreeGrafter"/>
</dbReference>
<evidence type="ECO:0000256" key="5">
    <source>
        <dbReference type="ARBA" id="ARBA00023316"/>
    </source>
</evidence>
<feature type="transmembrane region" description="Helical" evidence="8">
    <location>
        <begin position="133"/>
        <end position="161"/>
    </location>
</feature>
<dbReference type="PANTHER" id="PTHR30582">
    <property type="entry name" value="L,D-TRANSPEPTIDASE"/>
    <property type="match status" value="1"/>
</dbReference>
<evidence type="ECO:0000259" key="9">
    <source>
        <dbReference type="PROSITE" id="PS52029"/>
    </source>
</evidence>
<comment type="pathway">
    <text evidence="1 6">Cell wall biogenesis; peptidoglycan biosynthesis.</text>
</comment>
<dbReference type="CDD" id="cd16913">
    <property type="entry name" value="YkuD_like"/>
    <property type="match status" value="1"/>
</dbReference>
<reference evidence="10 11" key="1">
    <citation type="submission" date="2018-05" db="EMBL/GenBank/DDBJ databases">
        <title>The Hungate 1000. A catalogue of reference genomes from the rumen microbiome.</title>
        <authorList>
            <person name="Kelly W."/>
        </authorList>
    </citation>
    <scope>NUCLEOTIDE SEQUENCE [LARGE SCALE GENOMIC DNA]</scope>
    <source>
        <strain evidence="10 11">NLAE-zl-C242</strain>
    </source>
</reference>
<feature type="compositionally biased region" description="Acidic residues" evidence="7">
    <location>
        <begin position="100"/>
        <end position="110"/>
    </location>
</feature>
<name>A0A2Y9C4S0_9FIRM</name>
<dbReference type="GO" id="GO:0071555">
    <property type="term" value="P:cell wall organization"/>
    <property type="evidence" value="ECO:0007669"/>
    <property type="project" value="UniProtKB-UniRule"/>
</dbReference>
<proteinExistence type="predicted"/>
<dbReference type="Pfam" id="PF12229">
    <property type="entry name" value="PG_binding_4"/>
    <property type="match status" value="2"/>
</dbReference>
<evidence type="ECO:0000313" key="11">
    <source>
        <dbReference type="Proteomes" id="UP000245845"/>
    </source>
</evidence>
<dbReference type="Gene3D" id="3.10.20.800">
    <property type="match status" value="1"/>
</dbReference>
<dbReference type="SUPFAM" id="SSF143985">
    <property type="entry name" value="L,D-transpeptidase pre-catalytic domain-like"/>
    <property type="match status" value="1"/>
</dbReference>
<dbReference type="EMBL" id="QGDL01000003">
    <property type="protein sequence ID" value="PWJ30816.1"/>
    <property type="molecule type" value="Genomic_DNA"/>
</dbReference>